<keyword evidence="2" id="KW-0732">Signal</keyword>
<reference evidence="4" key="2">
    <citation type="submission" date="2023-11" db="UniProtKB">
        <authorList>
            <consortium name="WormBaseParasite"/>
        </authorList>
    </citation>
    <scope>IDENTIFICATION</scope>
</reference>
<feature type="signal peptide" evidence="2">
    <location>
        <begin position="1"/>
        <end position="24"/>
    </location>
</feature>
<dbReference type="AlphaFoldDB" id="A0AA85J5B3"/>
<sequence>MHSPGYSFLILHSCLLVIDSFVNSSEHISSTLAIPSMMLSSSRETESEEMNEFIKNYTTVHNDDRITIEHLISQFIDLHQLNALDREQSSNDDNNRNTNNVISLVNRGLLCRKLLTESLKNDSSKEESFFKLLNIEHSQLNDSTMKQNKTTTMLINHLCFLESSQYFGQYYFTQWSNSTERYLLKTILKDTLIPLINFLNILTMICLNCPVYSILSRKNKQISVWFLLAAYSILKTLHIFISDLPKLIVNLLILYSKYMTEQTDLNRDTTSTQKNVGSGNVSSYQTASIATVSGKLKNFMDYKI</sequence>
<evidence type="ECO:0000256" key="1">
    <source>
        <dbReference type="SAM" id="Phobius"/>
    </source>
</evidence>
<keyword evidence="1" id="KW-1133">Transmembrane helix</keyword>
<reference evidence="3" key="1">
    <citation type="submission" date="2022-06" db="EMBL/GenBank/DDBJ databases">
        <authorList>
            <person name="Berger JAMES D."/>
            <person name="Berger JAMES D."/>
        </authorList>
    </citation>
    <scope>NUCLEOTIDE SEQUENCE [LARGE SCALE GENOMIC DNA]</scope>
</reference>
<evidence type="ECO:0000313" key="3">
    <source>
        <dbReference type="Proteomes" id="UP000050795"/>
    </source>
</evidence>
<evidence type="ECO:0000313" key="4">
    <source>
        <dbReference type="WBParaSite" id="TREG1_125170.1"/>
    </source>
</evidence>
<proteinExistence type="predicted"/>
<dbReference type="Proteomes" id="UP000050795">
    <property type="component" value="Unassembled WGS sequence"/>
</dbReference>
<feature type="transmembrane region" description="Helical" evidence="1">
    <location>
        <begin position="222"/>
        <end position="241"/>
    </location>
</feature>
<dbReference type="WBParaSite" id="TREG1_125170.1">
    <property type="protein sequence ID" value="TREG1_125170.1"/>
    <property type="gene ID" value="TREG1_125170"/>
</dbReference>
<keyword evidence="1" id="KW-0812">Transmembrane</keyword>
<feature type="chain" id="PRO_5041711286" evidence="2">
    <location>
        <begin position="25"/>
        <end position="304"/>
    </location>
</feature>
<protein>
    <submittedName>
        <fullName evidence="4">Uncharacterized protein</fullName>
    </submittedName>
</protein>
<keyword evidence="1" id="KW-0472">Membrane</keyword>
<evidence type="ECO:0000256" key="2">
    <source>
        <dbReference type="SAM" id="SignalP"/>
    </source>
</evidence>
<feature type="transmembrane region" description="Helical" evidence="1">
    <location>
        <begin position="192"/>
        <end position="215"/>
    </location>
</feature>
<organism evidence="3 4">
    <name type="scientific">Trichobilharzia regenti</name>
    <name type="common">Nasal bird schistosome</name>
    <dbReference type="NCBI Taxonomy" id="157069"/>
    <lineage>
        <taxon>Eukaryota</taxon>
        <taxon>Metazoa</taxon>
        <taxon>Spiralia</taxon>
        <taxon>Lophotrochozoa</taxon>
        <taxon>Platyhelminthes</taxon>
        <taxon>Trematoda</taxon>
        <taxon>Digenea</taxon>
        <taxon>Strigeidida</taxon>
        <taxon>Schistosomatoidea</taxon>
        <taxon>Schistosomatidae</taxon>
        <taxon>Trichobilharzia</taxon>
    </lineage>
</organism>
<accession>A0AA85J5B3</accession>
<keyword evidence="3" id="KW-1185">Reference proteome</keyword>
<name>A0AA85J5B3_TRIRE</name>